<dbReference type="PANTHER" id="PTHR30469">
    <property type="entry name" value="MULTIDRUG RESISTANCE PROTEIN MDTA"/>
    <property type="match status" value="1"/>
</dbReference>
<feature type="compositionally biased region" description="Low complexity" evidence="2">
    <location>
        <begin position="431"/>
        <end position="445"/>
    </location>
</feature>
<dbReference type="InterPro" id="IPR006143">
    <property type="entry name" value="RND_pump_MFP"/>
</dbReference>
<evidence type="ECO:0000256" key="3">
    <source>
        <dbReference type="SAM" id="Phobius"/>
    </source>
</evidence>
<name>A0A934IU43_9HYPH</name>
<feature type="region of interest" description="Disordered" evidence="2">
    <location>
        <begin position="431"/>
        <end position="459"/>
    </location>
</feature>
<dbReference type="Gene3D" id="2.40.420.20">
    <property type="match status" value="1"/>
</dbReference>
<dbReference type="GO" id="GO:1990281">
    <property type="term" value="C:efflux pump complex"/>
    <property type="evidence" value="ECO:0007669"/>
    <property type="project" value="TreeGrafter"/>
</dbReference>
<dbReference type="Gene3D" id="2.40.30.170">
    <property type="match status" value="1"/>
</dbReference>
<keyword evidence="3" id="KW-0472">Membrane</keyword>
<feature type="compositionally biased region" description="Basic residues" evidence="2">
    <location>
        <begin position="450"/>
        <end position="459"/>
    </location>
</feature>
<keyword evidence="5" id="KW-1185">Reference proteome</keyword>
<dbReference type="Gene3D" id="2.40.50.100">
    <property type="match status" value="1"/>
</dbReference>
<feature type="transmembrane region" description="Helical" evidence="3">
    <location>
        <begin position="12"/>
        <end position="29"/>
    </location>
</feature>
<proteinExistence type="inferred from homology"/>
<sequence length="459" mass="48728">MRAALARLPRRLAQAVLPGVVLVAAFLLTEHLMEGPARDDGQPPRVETVYAVTAADIEVGTNRAKLRAFGEVIAGTSAELRVASPGEVIAVADDLAVGRVVEKGATLVTIDPFAYEGALREARAQHSEAIAGEREAAARIALEESGVERAAEQLDLARRDLERAVTLTRSGNITDRGVDDRRLLVSQRRQALDQRRYTLDVEKARRDQMLATIARLDWAVERAERALEDTALVAPFTGIVRAENAAVGRLLAANDVAVELIRADALDVRFTLSDQRYGRLMAGSSLIGTPVAVTWRIGDVPISYEATISRVAADIDSATGGVDVFARLTLPASGVAPRPGAFVEVRVPGLAHPGTARIPAAALYGDHVFLIADDSRLVRRDVSPLALDGGTIIVKGPLTSGDVVVTTRLAEAGEGIKVRRVVLDAPDVAAAPAAPEAPAVTPAGASEPVRRRRKSAERS</sequence>
<dbReference type="EMBL" id="JAEKJA010000020">
    <property type="protein sequence ID" value="MBJ3777759.1"/>
    <property type="molecule type" value="Genomic_DNA"/>
</dbReference>
<accession>A0A934IU43</accession>
<dbReference type="Proteomes" id="UP000609531">
    <property type="component" value="Unassembled WGS sequence"/>
</dbReference>
<evidence type="ECO:0000256" key="2">
    <source>
        <dbReference type="SAM" id="MobiDB-lite"/>
    </source>
</evidence>
<evidence type="ECO:0000313" key="4">
    <source>
        <dbReference type="EMBL" id="MBJ3777759.1"/>
    </source>
</evidence>
<dbReference type="AlphaFoldDB" id="A0A934IU43"/>
<dbReference type="RefSeq" id="WP_198883663.1">
    <property type="nucleotide sequence ID" value="NZ_JAEKJA010000020.1"/>
</dbReference>
<dbReference type="SUPFAM" id="SSF111369">
    <property type="entry name" value="HlyD-like secretion proteins"/>
    <property type="match status" value="1"/>
</dbReference>
<evidence type="ECO:0000313" key="5">
    <source>
        <dbReference type="Proteomes" id="UP000609531"/>
    </source>
</evidence>
<keyword evidence="3" id="KW-1133">Transmembrane helix</keyword>
<protein>
    <submittedName>
        <fullName evidence="4">Efflux RND transporter periplasmic adaptor subunit</fullName>
    </submittedName>
</protein>
<dbReference type="NCBIfam" id="TIGR01730">
    <property type="entry name" value="RND_mfp"/>
    <property type="match status" value="1"/>
</dbReference>
<evidence type="ECO:0000256" key="1">
    <source>
        <dbReference type="ARBA" id="ARBA00009477"/>
    </source>
</evidence>
<gene>
    <name evidence="4" type="ORF">JCR33_18780</name>
</gene>
<comment type="similarity">
    <text evidence="1">Belongs to the membrane fusion protein (MFP) (TC 8.A.1) family.</text>
</comment>
<dbReference type="GO" id="GO:0015562">
    <property type="term" value="F:efflux transmembrane transporter activity"/>
    <property type="evidence" value="ECO:0007669"/>
    <property type="project" value="TreeGrafter"/>
</dbReference>
<dbReference type="PANTHER" id="PTHR30469:SF15">
    <property type="entry name" value="HLYD FAMILY OF SECRETION PROTEINS"/>
    <property type="match status" value="1"/>
</dbReference>
<dbReference type="Gene3D" id="1.10.287.470">
    <property type="entry name" value="Helix hairpin bin"/>
    <property type="match status" value="1"/>
</dbReference>
<reference evidence="4" key="1">
    <citation type="submission" date="2020-12" db="EMBL/GenBank/DDBJ databases">
        <title>Bacterial taxonomy.</title>
        <authorList>
            <person name="Pan X."/>
        </authorList>
    </citation>
    <scope>NUCLEOTIDE SEQUENCE</scope>
    <source>
        <strain evidence="4">B2012</strain>
    </source>
</reference>
<organism evidence="4 5">
    <name type="scientific">Acuticoccus mangrovi</name>
    <dbReference type="NCBI Taxonomy" id="2796142"/>
    <lineage>
        <taxon>Bacteria</taxon>
        <taxon>Pseudomonadati</taxon>
        <taxon>Pseudomonadota</taxon>
        <taxon>Alphaproteobacteria</taxon>
        <taxon>Hyphomicrobiales</taxon>
        <taxon>Amorphaceae</taxon>
        <taxon>Acuticoccus</taxon>
    </lineage>
</organism>
<comment type="caution">
    <text evidence="4">The sequence shown here is derived from an EMBL/GenBank/DDBJ whole genome shotgun (WGS) entry which is preliminary data.</text>
</comment>
<keyword evidence="3" id="KW-0812">Transmembrane</keyword>